<accession>A0A235BVW1</accession>
<comment type="caution">
    <text evidence="1">The sequence shown here is derived from an EMBL/GenBank/DDBJ whole genome shotgun (WGS) entry which is preliminary data.</text>
</comment>
<sequence length="132" mass="14844">MGVCLHLPFKNHTAGSVPAEDYMLMIEIANNLIEFLRYKRVVKGPELWDYDPEAASEVYNVCGDNPNSGGIILRDTNYVGGPKIQIFLDKTFGANEVAIRWKNELVGDERLLGDYEEYAKLALCNGELSEEE</sequence>
<protein>
    <submittedName>
        <fullName evidence="1">Uncharacterized protein</fullName>
    </submittedName>
</protein>
<evidence type="ECO:0000313" key="2">
    <source>
        <dbReference type="Proteomes" id="UP000215559"/>
    </source>
</evidence>
<organism evidence="1 2">
    <name type="scientific">candidate division WOR-3 bacterium JGI_Cruoil_03_51_56</name>
    <dbReference type="NCBI Taxonomy" id="1973747"/>
    <lineage>
        <taxon>Bacteria</taxon>
        <taxon>Bacteria division WOR-3</taxon>
    </lineage>
</organism>
<proteinExistence type="predicted"/>
<dbReference type="Proteomes" id="UP000215559">
    <property type="component" value="Unassembled WGS sequence"/>
</dbReference>
<dbReference type="EMBL" id="NOZP01000046">
    <property type="protein sequence ID" value="OYD16533.1"/>
    <property type="molecule type" value="Genomic_DNA"/>
</dbReference>
<evidence type="ECO:0000313" key="1">
    <source>
        <dbReference type="EMBL" id="OYD16533.1"/>
    </source>
</evidence>
<gene>
    <name evidence="1" type="ORF">CH330_02565</name>
</gene>
<dbReference type="AlphaFoldDB" id="A0A235BVW1"/>
<name>A0A235BVW1_UNCW3</name>
<reference evidence="1 2" key="1">
    <citation type="submission" date="2017-07" db="EMBL/GenBank/DDBJ databases">
        <title>Recovery of genomes from metagenomes via a dereplication, aggregation, and scoring strategy.</title>
        <authorList>
            <person name="Sieber C.M."/>
            <person name="Probst A.J."/>
            <person name="Sharrar A."/>
            <person name="Thomas B.C."/>
            <person name="Hess M."/>
            <person name="Tringe S.G."/>
            <person name="Banfield J.F."/>
        </authorList>
    </citation>
    <scope>NUCLEOTIDE SEQUENCE [LARGE SCALE GENOMIC DNA]</scope>
    <source>
        <strain evidence="1">JGI_Cruoil_03_51_56</strain>
    </source>
</reference>